<dbReference type="Proteomes" id="UP001497535">
    <property type="component" value="Unassembled WGS sequence"/>
</dbReference>
<proteinExistence type="predicted"/>
<dbReference type="EMBL" id="CAVMJV010000136">
    <property type="protein sequence ID" value="CAK5110791.1"/>
    <property type="molecule type" value="Genomic_DNA"/>
</dbReference>
<gene>
    <name evidence="1" type="ORF">MENTE1834_LOCUS44512</name>
</gene>
<accession>A0ACB1AY96</accession>
<evidence type="ECO:0000313" key="2">
    <source>
        <dbReference type="Proteomes" id="UP001497535"/>
    </source>
</evidence>
<name>A0ACB1AY96_MELEN</name>
<protein>
    <submittedName>
        <fullName evidence="1">Uncharacterized protein</fullName>
    </submittedName>
</protein>
<reference evidence="1" key="1">
    <citation type="submission" date="2023-11" db="EMBL/GenBank/DDBJ databases">
        <authorList>
            <person name="Poullet M."/>
        </authorList>
    </citation>
    <scope>NUCLEOTIDE SEQUENCE</scope>
    <source>
        <strain evidence="1">E1834</strain>
    </source>
</reference>
<keyword evidence="2" id="KW-1185">Reference proteome</keyword>
<evidence type="ECO:0000313" key="1">
    <source>
        <dbReference type="EMBL" id="CAK5110791.1"/>
    </source>
</evidence>
<sequence length="603" mass="70091">MKFSDFTRHFTQRVFLDAFSSFEGTIDLVWDGKKMMRLLNLIVTPNLLSQNLNVGKNYSLNNPGYSNAANLVFLLYATQTSIELVKNWLRKLDDRCQCSVHLFFIPEKTYTLTERLKDDKSVWDKICTIKSLPVNWFPSEQSSLISMDLPQLPPQLFINGDWNFLFQCAKALKQLVDQFNRLPNFYSKGKWSLRILEIMKKQIESTPKKALDSTKNEFRNISDVVLIDRWIDPLTPMLRQSTFGGVCDELFGIDSRGIIKIPAEESSDDKPEKSKKDEFEEIQLNDQVYEQLQDLSVGGVALKLREIVDELKGEELQRKSLDSVAQYKNFIAKLPNVVVKRKSTGIFMRLAGVVQQRESDDFYRGLLRCEQEIMRNPQHDKTHPFIENSLIEMREINSILRLIILQSLISNGLKSSVLQTYTKLIVQRKKEVKTDNNRFFKNISPFIFQSYGISELKLLLKLQLAGLVKDENFCEKRWDVSYTPGNFNQLIRKYKFALADLDDLRKTEVKIGKPSLLIRIIEEGLQKEWIDFNKTLMETTTENNQNFQQKENSFSEENKQTLIFVIGGITRTEMSILNSLPFKIFCCTTDFMNSNDLINSFRF</sequence>
<comment type="caution">
    <text evidence="1">The sequence shown here is derived from an EMBL/GenBank/DDBJ whole genome shotgun (WGS) entry which is preliminary data.</text>
</comment>
<organism evidence="1 2">
    <name type="scientific">Meloidogyne enterolobii</name>
    <name type="common">Root-knot nematode worm</name>
    <name type="synonym">Meloidogyne mayaguensis</name>
    <dbReference type="NCBI Taxonomy" id="390850"/>
    <lineage>
        <taxon>Eukaryota</taxon>
        <taxon>Metazoa</taxon>
        <taxon>Ecdysozoa</taxon>
        <taxon>Nematoda</taxon>
        <taxon>Chromadorea</taxon>
        <taxon>Rhabditida</taxon>
        <taxon>Tylenchina</taxon>
        <taxon>Tylenchomorpha</taxon>
        <taxon>Tylenchoidea</taxon>
        <taxon>Meloidogynidae</taxon>
        <taxon>Meloidogyninae</taxon>
        <taxon>Meloidogyne</taxon>
    </lineage>
</organism>